<evidence type="ECO:0000313" key="4">
    <source>
        <dbReference type="EMBL" id="GAA3695325.1"/>
    </source>
</evidence>
<dbReference type="PANTHER" id="PTHR43877:SF5">
    <property type="entry name" value="BLL8307 PROTEIN"/>
    <property type="match status" value="1"/>
</dbReference>
<dbReference type="PROSITE" id="PS51186">
    <property type="entry name" value="GNAT"/>
    <property type="match status" value="1"/>
</dbReference>
<organism evidence="4 5">
    <name type="scientific">Terrabacter ginsenosidimutans</name>
    <dbReference type="NCBI Taxonomy" id="490575"/>
    <lineage>
        <taxon>Bacteria</taxon>
        <taxon>Bacillati</taxon>
        <taxon>Actinomycetota</taxon>
        <taxon>Actinomycetes</taxon>
        <taxon>Micrococcales</taxon>
        <taxon>Intrasporangiaceae</taxon>
        <taxon>Terrabacter</taxon>
    </lineage>
</organism>
<gene>
    <name evidence="4" type="ORF">GCM10022399_09850</name>
</gene>
<sequence length="154" mass="16688">MRITVDDLTDPVDTAVVDLLDEHVSQLRSISPPESTHALDLDRLRAPGITFWVARDGDEVLGCGALTEVEPGHGEVKSMRTAPTAQRRGVGRAVLGEILAEARRRRLAQVSLETGSDDFFAPARALYAAHGFTECGPFGSYGLDPHSTFMTLEL</sequence>
<keyword evidence="5" id="KW-1185">Reference proteome</keyword>
<dbReference type="PANTHER" id="PTHR43877">
    <property type="entry name" value="AMINOALKYLPHOSPHONATE N-ACETYLTRANSFERASE-RELATED-RELATED"/>
    <property type="match status" value="1"/>
</dbReference>
<dbReference type="SUPFAM" id="SSF55729">
    <property type="entry name" value="Acyl-CoA N-acyltransferases (Nat)"/>
    <property type="match status" value="1"/>
</dbReference>
<name>A0ABP7CRT7_9MICO</name>
<comment type="caution">
    <text evidence="4">The sequence shown here is derived from an EMBL/GenBank/DDBJ whole genome shotgun (WGS) entry which is preliminary data.</text>
</comment>
<evidence type="ECO:0000259" key="3">
    <source>
        <dbReference type="PROSITE" id="PS51186"/>
    </source>
</evidence>
<protein>
    <submittedName>
        <fullName evidence="4">GNAT family N-acetyltransferase</fullName>
    </submittedName>
</protein>
<dbReference type="Proteomes" id="UP001501468">
    <property type="component" value="Unassembled WGS sequence"/>
</dbReference>
<dbReference type="CDD" id="cd04301">
    <property type="entry name" value="NAT_SF"/>
    <property type="match status" value="1"/>
</dbReference>
<dbReference type="RefSeq" id="WP_344942366.1">
    <property type="nucleotide sequence ID" value="NZ_BAABDC010000001.1"/>
</dbReference>
<accession>A0ABP7CRT7</accession>
<evidence type="ECO:0000256" key="2">
    <source>
        <dbReference type="ARBA" id="ARBA00023315"/>
    </source>
</evidence>
<dbReference type="InterPro" id="IPR000182">
    <property type="entry name" value="GNAT_dom"/>
</dbReference>
<dbReference type="InterPro" id="IPR050832">
    <property type="entry name" value="Bact_Acetyltransf"/>
</dbReference>
<dbReference type="Pfam" id="PF00583">
    <property type="entry name" value="Acetyltransf_1"/>
    <property type="match status" value="1"/>
</dbReference>
<dbReference type="EMBL" id="BAABDC010000001">
    <property type="protein sequence ID" value="GAA3695325.1"/>
    <property type="molecule type" value="Genomic_DNA"/>
</dbReference>
<evidence type="ECO:0000256" key="1">
    <source>
        <dbReference type="ARBA" id="ARBA00022679"/>
    </source>
</evidence>
<evidence type="ECO:0000313" key="5">
    <source>
        <dbReference type="Proteomes" id="UP001501468"/>
    </source>
</evidence>
<proteinExistence type="predicted"/>
<reference evidence="5" key="1">
    <citation type="journal article" date="2019" name="Int. J. Syst. Evol. Microbiol.">
        <title>The Global Catalogue of Microorganisms (GCM) 10K type strain sequencing project: providing services to taxonomists for standard genome sequencing and annotation.</title>
        <authorList>
            <consortium name="The Broad Institute Genomics Platform"/>
            <consortium name="The Broad Institute Genome Sequencing Center for Infectious Disease"/>
            <person name="Wu L."/>
            <person name="Ma J."/>
        </authorList>
    </citation>
    <scope>NUCLEOTIDE SEQUENCE [LARGE SCALE GENOMIC DNA]</scope>
    <source>
        <strain evidence="5">JCM 17125</strain>
    </source>
</reference>
<dbReference type="Gene3D" id="3.40.630.30">
    <property type="match status" value="1"/>
</dbReference>
<dbReference type="InterPro" id="IPR016181">
    <property type="entry name" value="Acyl_CoA_acyltransferase"/>
</dbReference>
<keyword evidence="2" id="KW-0012">Acyltransferase</keyword>
<feature type="domain" description="N-acetyltransferase" evidence="3">
    <location>
        <begin position="3"/>
        <end position="154"/>
    </location>
</feature>
<keyword evidence="1" id="KW-0808">Transferase</keyword>